<dbReference type="SUPFAM" id="SSF56935">
    <property type="entry name" value="Porins"/>
    <property type="match status" value="1"/>
</dbReference>
<keyword evidence="2 7" id="KW-0813">Transport</keyword>
<evidence type="ECO:0000313" key="13">
    <source>
        <dbReference type="Proteomes" id="UP000307140"/>
    </source>
</evidence>
<dbReference type="EMBL" id="VANR01000001">
    <property type="protein sequence ID" value="TMM32006.1"/>
    <property type="molecule type" value="Genomic_DNA"/>
</dbReference>
<dbReference type="InterPro" id="IPR039426">
    <property type="entry name" value="TonB-dep_rcpt-like"/>
</dbReference>
<evidence type="ECO:0000256" key="2">
    <source>
        <dbReference type="ARBA" id="ARBA00022448"/>
    </source>
</evidence>
<feature type="domain" description="TonB-dependent receptor plug" evidence="10">
    <location>
        <begin position="158"/>
        <end position="236"/>
    </location>
</feature>
<evidence type="ECO:0000256" key="8">
    <source>
        <dbReference type="SAM" id="MobiDB-lite"/>
    </source>
</evidence>
<keyword evidence="13" id="KW-1185">Reference proteome</keyword>
<feature type="chain" id="PRO_5024308745" evidence="9">
    <location>
        <begin position="30"/>
        <end position="814"/>
    </location>
</feature>
<comment type="similarity">
    <text evidence="7">Belongs to the TonB-dependent receptor family.</text>
</comment>
<keyword evidence="12" id="KW-0675">Receptor</keyword>
<reference evidence="12 13" key="1">
    <citation type="submission" date="2019-05" db="EMBL/GenBank/DDBJ databases">
        <title>Polaribacter aestuariivivens sp. nov., isolated from a tidal flat.</title>
        <authorList>
            <person name="Yoon J.-H."/>
        </authorList>
    </citation>
    <scope>NUCLEOTIDE SEQUENCE [LARGE SCALE GENOMIC DNA]</scope>
    <source>
        <strain evidence="12 13">DBTF-3</strain>
    </source>
</reference>
<feature type="region of interest" description="Disordered" evidence="8">
    <location>
        <begin position="795"/>
        <end position="814"/>
    </location>
</feature>
<comment type="subcellular location">
    <subcellularLocation>
        <location evidence="1 7">Cell outer membrane</location>
        <topology evidence="1 7">Multi-pass membrane protein</topology>
    </subcellularLocation>
</comment>
<feature type="signal peptide" evidence="9">
    <location>
        <begin position="1"/>
        <end position="29"/>
    </location>
</feature>
<dbReference type="Pfam" id="PF13715">
    <property type="entry name" value="CarbopepD_reg_2"/>
    <property type="match status" value="1"/>
</dbReference>
<dbReference type="Pfam" id="PF14905">
    <property type="entry name" value="OMP_b-brl_3"/>
    <property type="match status" value="1"/>
</dbReference>
<keyword evidence="4 7" id="KW-0812">Transmembrane</keyword>
<keyword evidence="9" id="KW-0732">Signal</keyword>
<comment type="caution">
    <text evidence="12">The sequence shown here is derived from an EMBL/GenBank/DDBJ whole genome shotgun (WGS) entry which is preliminary data.</text>
</comment>
<evidence type="ECO:0000256" key="5">
    <source>
        <dbReference type="ARBA" id="ARBA00023136"/>
    </source>
</evidence>
<feature type="domain" description="Outer membrane protein beta-barrel" evidence="11">
    <location>
        <begin position="382"/>
        <end position="787"/>
    </location>
</feature>
<evidence type="ECO:0000256" key="1">
    <source>
        <dbReference type="ARBA" id="ARBA00004571"/>
    </source>
</evidence>
<proteinExistence type="inferred from homology"/>
<keyword evidence="5 7" id="KW-0472">Membrane</keyword>
<dbReference type="Proteomes" id="UP000307140">
    <property type="component" value="Unassembled WGS sequence"/>
</dbReference>
<evidence type="ECO:0000256" key="9">
    <source>
        <dbReference type="SAM" id="SignalP"/>
    </source>
</evidence>
<gene>
    <name evidence="12" type="ORF">FDT66_00640</name>
</gene>
<dbReference type="AlphaFoldDB" id="A0A5S3NFA5"/>
<evidence type="ECO:0000256" key="3">
    <source>
        <dbReference type="ARBA" id="ARBA00022452"/>
    </source>
</evidence>
<evidence type="ECO:0000256" key="6">
    <source>
        <dbReference type="ARBA" id="ARBA00023237"/>
    </source>
</evidence>
<dbReference type="OrthoDB" id="8764943at2"/>
<feature type="compositionally biased region" description="Basic and acidic residues" evidence="8">
    <location>
        <begin position="795"/>
        <end position="805"/>
    </location>
</feature>
<keyword evidence="3 7" id="KW-1134">Transmembrane beta strand</keyword>
<dbReference type="PROSITE" id="PS52016">
    <property type="entry name" value="TONB_DEPENDENT_REC_3"/>
    <property type="match status" value="1"/>
</dbReference>
<dbReference type="InterPro" id="IPR012910">
    <property type="entry name" value="Plug_dom"/>
</dbReference>
<evidence type="ECO:0000259" key="10">
    <source>
        <dbReference type="Pfam" id="PF07715"/>
    </source>
</evidence>
<evidence type="ECO:0000256" key="4">
    <source>
        <dbReference type="ARBA" id="ARBA00022692"/>
    </source>
</evidence>
<dbReference type="Gene3D" id="2.170.130.10">
    <property type="entry name" value="TonB-dependent receptor, plug domain"/>
    <property type="match status" value="1"/>
</dbReference>
<protein>
    <submittedName>
        <fullName evidence="12">TonB-dependent receptor</fullName>
    </submittedName>
</protein>
<dbReference type="GO" id="GO:0009279">
    <property type="term" value="C:cell outer membrane"/>
    <property type="evidence" value="ECO:0007669"/>
    <property type="project" value="UniProtKB-SubCell"/>
</dbReference>
<dbReference type="SUPFAM" id="SSF49464">
    <property type="entry name" value="Carboxypeptidase regulatory domain-like"/>
    <property type="match status" value="1"/>
</dbReference>
<evidence type="ECO:0000313" key="12">
    <source>
        <dbReference type="EMBL" id="TMM32006.1"/>
    </source>
</evidence>
<organism evidence="12 13">
    <name type="scientific">Polaribacter aestuariivivens</name>
    <dbReference type="NCBI Taxonomy" id="2304626"/>
    <lineage>
        <taxon>Bacteria</taxon>
        <taxon>Pseudomonadati</taxon>
        <taxon>Bacteroidota</taxon>
        <taxon>Flavobacteriia</taxon>
        <taxon>Flavobacteriales</taxon>
        <taxon>Flavobacteriaceae</taxon>
    </lineage>
</organism>
<dbReference type="PANTHER" id="PTHR40980">
    <property type="entry name" value="PLUG DOMAIN-CONTAINING PROTEIN"/>
    <property type="match status" value="1"/>
</dbReference>
<name>A0A5S3NFA5_9FLAO</name>
<sequence>MLCKIKPKIPAMKKRIAFLLLFCSLTIFSQKNNTKLNVGVLSGKILDSKTKQPLPYVNIICKNLKQEIISGGISDKKGKFNIKKLPLDSLFIDVQFIGYKTIKKKIKFSKESSIFSLNTIFLEEDTTQLKEIEVVSETSSMVQKIDRKVFNVGKDLASAGTNSLQMLENIPSVQVDYQSGNINLRGNQNVRVLIDGKPSNLSASQLLKQLPSSAVKSVEIITNPSAKYSPEGMSGIINFVLKKNVTIGFNGSFSAGLEHSINTRPTASLDLNYRSGKFNFYGSYYLDWGDFETFSNFERLDKNLNQDIKFLDNTTSHYIKSGVDYYINKKNTLSFHITKSIADTDFHVDTRTFLNNNLIFDAKNISVFDIQETSYNLDYKIDFNEEGENLELEINYSKNTNPQEDNNNEIINPNSKVYNYTNSIKNNNDIFLVNLDYTKPIKNGTLELGLETRIQNAFNKIITNQEVETNGNPPTKPRGNSNFTYDRDLYSAYINVHKEYKKFSFQAGLRLEQFNVDGLFSNTEQTNLEPYSDEIFSLYPSAFVTYASSDKHQFQVGYSRRVDRPGIDQVTPIQEWNTPLSISVGNRNLRPQFTNSFEFNYTNSFKKGYFTLGTFYRETKDIIGRVFDIDNTNADRQLLSYTNYNTSKSYGFEFASSIKMTNWWTLRPSFNSYVQENQGVVNNNFIQVENVLTTARISNSFKASKKLRFQLSSSYRGTYKNVLVKVEPYLLVNASARYSILKGKGSLSLRATDIFDNYKLDFSTTNPFPQNGQFTLEYSSIYFGFSYNFGRGKNRERDRKYRENNETESSGGIL</sequence>
<dbReference type="InterPro" id="IPR037066">
    <property type="entry name" value="Plug_dom_sf"/>
</dbReference>
<dbReference type="PANTHER" id="PTHR40980:SF4">
    <property type="entry name" value="TONB-DEPENDENT RECEPTOR-LIKE BETA-BARREL DOMAIN-CONTAINING PROTEIN"/>
    <property type="match status" value="1"/>
</dbReference>
<dbReference type="Gene3D" id="2.40.170.20">
    <property type="entry name" value="TonB-dependent receptor, beta-barrel domain"/>
    <property type="match status" value="1"/>
</dbReference>
<evidence type="ECO:0000259" key="11">
    <source>
        <dbReference type="Pfam" id="PF14905"/>
    </source>
</evidence>
<dbReference type="Pfam" id="PF07715">
    <property type="entry name" value="Plug"/>
    <property type="match status" value="1"/>
</dbReference>
<accession>A0A5S3NFA5</accession>
<keyword evidence="6 7" id="KW-0998">Cell outer membrane</keyword>
<dbReference type="InterPro" id="IPR008969">
    <property type="entry name" value="CarboxyPept-like_regulatory"/>
</dbReference>
<dbReference type="InterPro" id="IPR041700">
    <property type="entry name" value="OMP_b-brl_3"/>
</dbReference>
<dbReference type="InterPro" id="IPR036942">
    <property type="entry name" value="Beta-barrel_TonB_sf"/>
</dbReference>
<evidence type="ECO:0000256" key="7">
    <source>
        <dbReference type="PROSITE-ProRule" id="PRU01360"/>
    </source>
</evidence>